<feature type="region of interest" description="Disordered" evidence="9">
    <location>
        <begin position="739"/>
        <end position="769"/>
    </location>
</feature>
<dbReference type="InterPro" id="IPR008427">
    <property type="entry name" value="Extracellular_membr_CFEM_dom"/>
</dbReference>
<dbReference type="STRING" id="1448321.A0A317X094"/>
<dbReference type="Proteomes" id="UP000247233">
    <property type="component" value="Unassembled WGS sequence"/>
</dbReference>
<keyword evidence="4" id="KW-0964">Secreted</keyword>
<evidence type="ECO:0000256" key="6">
    <source>
        <dbReference type="ARBA" id="ARBA00022729"/>
    </source>
</evidence>
<dbReference type="RefSeq" id="XP_025403805.1">
    <property type="nucleotide sequence ID" value="XM_025541982.1"/>
</dbReference>
<keyword evidence="8" id="KW-0449">Lipoprotein</keyword>
<feature type="domain" description="CFEM" evidence="11">
    <location>
        <begin position="575"/>
        <end position="637"/>
    </location>
</feature>
<accession>A0A317X094</accession>
<dbReference type="AlphaFoldDB" id="A0A317X094"/>
<comment type="similarity">
    <text evidence="3">Belongs to the RBT5 family.</text>
</comment>
<dbReference type="Pfam" id="PF05730">
    <property type="entry name" value="CFEM"/>
    <property type="match status" value="1"/>
</dbReference>
<evidence type="ECO:0000259" key="11">
    <source>
        <dbReference type="Pfam" id="PF05730"/>
    </source>
</evidence>
<feature type="signal peptide" evidence="10">
    <location>
        <begin position="1"/>
        <end position="17"/>
    </location>
</feature>
<keyword evidence="5" id="KW-0325">Glycoprotein</keyword>
<feature type="region of interest" description="Disordered" evidence="9">
    <location>
        <begin position="383"/>
        <end position="412"/>
    </location>
</feature>
<keyword evidence="13" id="KW-1185">Reference proteome</keyword>
<evidence type="ECO:0000256" key="4">
    <source>
        <dbReference type="ARBA" id="ARBA00022525"/>
    </source>
</evidence>
<protein>
    <recommendedName>
        <fullName evidence="11">CFEM domain-containing protein</fullName>
    </recommendedName>
</protein>
<evidence type="ECO:0000313" key="13">
    <source>
        <dbReference type="Proteomes" id="UP000247233"/>
    </source>
</evidence>
<gene>
    <name evidence="12" type="ORF">BO70DRAFT_357218</name>
</gene>
<proteinExistence type="inferred from homology"/>
<keyword evidence="5" id="KW-0336">GPI-anchor</keyword>
<evidence type="ECO:0000256" key="10">
    <source>
        <dbReference type="SAM" id="SignalP"/>
    </source>
</evidence>
<evidence type="ECO:0000256" key="1">
    <source>
        <dbReference type="ARBA" id="ARBA00004589"/>
    </source>
</evidence>
<dbReference type="EMBL" id="MSFL01000001">
    <property type="protein sequence ID" value="PWY92066.1"/>
    <property type="molecule type" value="Genomic_DNA"/>
</dbReference>
<keyword evidence="5" id="KW-0472">Membrane</keyword>
<evidence type="ECO:0000256" key="8">
    <source>
        <dbReference type="ARBA" id="ARBA00023288"/>
    </source>
</evidence>
<evidence type="ECO:0000256" key="9">
    <source>
        <dbReference type="SAM" id="MobiDB-lite"/>
    </source>
</evidence>
<organism evidence="12 13">
    <name type="scientific">Aspergillus heteromorphus CBS 117.55</name>
    <dbReference type="NCBI Taxonomy" id="1448321"/>
    <lineage>
        <taxon>Eukaryota</taxon>
        <taxon>Fungi</taxon>
        <taxon>Dikarya</taxon>
        <taxon>Ascomycota</taxon>
        <taxon>Pezizomycotina</taxon>
        <taxon>Eurotiomycetes</taxon>
        <taxon>Eurotiomycetidae</taxon>
        <taxon>Eurotiales</taxon>
        <taxon>Aspergillaceae</taxon>
        <taxon>Aspergillus</taxon>
        <taxon>Aspergillus subgen. Circumdati</taxon>
    </lineage>
</organism>
<evidence type="ECO:0000256" key="3">
    <source>
        <dbReference type="ARBA" id="ARBA00010031"/>
    </source>
</evidence>
<dbReference type="GeneID" id="37064219"/>
<comment type="caution">
    <text evidence="12">The sequence shown here is derived from an EMBL/GenBank/DDBJ whole genome shotgun (WGS) entry which is preliminary data.</text>
</comment>
<dbReference type="OrthoDB" id="5431405at2759"/>
<evidence type="ECO:0000313" key="12">
    <source>
        <dbReference type="EMBL" id="PWY92066.1"/>
    </source>
</evidence>
<comment type="subcellular location">
    <subcellularLocation>
        <location evidence="1">Membrane</location>
        <topology evidence="1">Lipid-anchor</topology>
        <topology evidence="1">GPI-anchor</topology>
    </subcellularLocation>
    <subcellularLocation>
        <location evidence="2">Secreted</location>
    </subcellularLocation>
</comment>
<name>A0A317X094_9EURO</name>
<feature type="compositionally biased region" description="Low complexity" evidence="9">
    <location>
        <begin position="218"/>
        <end position="236"/>
    </location>
</feature>
<evidence type="ECO:0000256" key="2">
    <source>
        <dbReference type="ARBA" id="ARBA00004613"/>
    </source>
</evidence>
<reference evidence="12 13" key="1">
    <citation type="submission" date="2016-12" db="EMBL/GenBank/DDBJ databases">
        <title>The genomes of Aspergillus section Nigri reveals drivers in fungal speciation.</title>
        <authorList>
            <consortium name="DOE Joint Genome Institute"/>
            <person name="Vesth T.C."/>
            <person name="Nybo J."/>
            <person name="Theobald S."/>
            <person name="Brandl J."/>
            <person name="Frisvad J.C."/>
            <person name="Nielsen K.F."/>
            <person name="Lyhne E.K."/>
            <person name="Kogle M.E."/>
            <person name="Kuo A."/>
            <person name="Riley R."/>
            <person name="Clum A."/>
            <person name="Nolan M."/>
            <person name="Lipzen A."/>
            <person name="Salamov A."/>
            <person name="Henrissat B."/>
            <person name="Wiebenga A."/>
            <person name="De Vries R.P."/>
            <person name="Grigoriev I.V."/>
            <person name="Mortensen U.H."/>
            <person name="Andersen M.R."/>
            <person name="Baker S.E."/>
        </authorList>
    </citation>
    <scope>NUCLEOTIDE SEQUENCE [LARGE SCALE GENOMIC DNA]</scope>
    <source>
        <strain evidence="12 13">CBS 117.55</strain>
    </source>
</reference>
<evidence type="ECO:0000256" key="5">
    <source>
        <dbReference type="ARBA" id="ARBA00022622"/>
    </source>
</evidence>
<feature type="region of interest" description="Disordered" evidence="9">
    <location>
        <begin position="218"/>
        <end position="247"/>
    </location>
</feature>
<keyword evidence="7" id="KW-1015">Disulfide bond</keyword>
<dbReference type="VEuPathDB" id="FungiDB:BO70DRAFT_357218"/>
<keyword evidence="6 10" id="KW-0732">Signal</keyword>
<evidence type="ECO:0000256" key="7">
    <source>
        <dbReference type="ARBA" id="ARBA00023157"/>
    </source>
</evidence>
<feature type="chain" id="PRO_5016344658" description="CFEM domain-containing protein" evidence="10">
    <location>
        <begin position="18"/>
        <end position="796"/>
    </location>
</feature>
<sequence>MRAIFLVSLLFPLLAFAHPKGLWWGTDECYTSPVKADNECSSNQKTGFNWSDLGLGSFSAYAGFEFSGFAVKNGLGGSDSDDDKCIVGQLSKNSGPQMAYAKDQKGFSVTRFSLATSKTANVRIVYNMPDGSTCNTVAACSQDRTYVDNDQCGGATSVNFQLADDTADNCDLGIYEIDFDCSPGVDTSSSSTLVSPSSTHVGGSSKQLTLTPIPIPLGTPSGSSPVGVTSSRSSPVPTIPAVSSGPVGHISSTASDLESTTTVVTWVTVTTCPVTEVVTSSGKPITSVTSTLSTMTVTSVSTYPVPTSAAPVGSSSVSGPASAPESTTTVVTWETLTTCPVTQVVTSSGTPITSVTSTVSTVTLTSVSTYCPRCTRVPTSAVPTSAVPTSAVPTSAVPTSAVPTSAVPTSAAPTSVAPIASSSVSSPASAPVSAPESITTVVTWETLTTCPVTQVVTSSGTPITSVTSTVSTVTLTSLTTICHRCTEAPSTVGPIATAPAPAPVTTVVTWETVTTCPVTTVVTSSGKPITSVTNTVSTITMSATSTIANTGVTGSAPTQVGATVAPTSTPSTPCPNSVPKCINTWLNLLPKCDSNSAASCYCPSSEFTNKVISCIQAWGASPEEIQSALSYFTGICAAFVPKNPGIVTAIPSTITLGPVPTSLSPVTNTVTVLVPTTVAAPCTTVTYSTWTMTVPQVIFTTATSSAQTTVGLIPAGPTNSTSAGAGSVSTRVPNPWASTTLATTSTSNNTTISTPTLTPTHTPSATPTTHFNSGSTMSISSSLVWSIAVAALLGAY</sequence>